<dbReference type="AlphaFoldDB" id="A0A6S6TPB4"/>
<proteinExistence type="predicted"/>
<gene>
    <name evidence="2" type="ORF">HELGO_WM48007</name>
</gene>
<organism evidence="2">
    <name type="scientific">uncultured Thiotrichaceae bacterium</name>
    <dbReference type="NCBI Taxonomy" id="298394"/>
    <lineage>
        <taxon>Bacteria</taxon>
        <taxon>Pseudomonadati</taxon>
        <taxon>Pseudomonadota</taxon>
        <taxon>Gammaproteobacteria</taxon>
        <taxon>Thiotrichales</taxon>
        <taxon>Thiotrichaceae</taxon>
        <taxon>environmental samples</taxon>
    </lineage>
</organism>
<feature type="chain" id="PRO_5028430303" description="DUF481 domain-containing protein" evidence="1">
    <location>
        <begin position="23"/>
        <end position="400"/>
    </location>
</feature>
<evidence type="ECO:0000256" key="1">
    <source>
        <dbReference type="SAM" id="SignalP"/>
    </source>
</evidence>
<evidence type="ECO:0008006" key="3">
    <source>
        <dbReference type="Google" id="ProtNLM"/>
    </source>
</evidence>
<dbReference type="EMBL" id="CACVAV010000277">
    <property type="protein sequence ID" value="CAA6817703.1"/>
    <property type="molecule type" value="Genomic_DNA"/>
</dbReference>
<evidence type="ECO:0000313" key="2">
    <source>
        <dbReference type="EMBL" id="CAA6817703.1"/>
    </source>
</evidence>
<protein>
    <recommendedName>
        <fullName evidence="3">DUF481 domain-containing protein</fullName>
    </recommendedName>
</protein>
<feature type="signal peptide" evidence="1">
    <location>
        <begin position="1"/>
        <end position="22"/>
    </location>
</feature>
<keyword evidence="1" id="KW-0732">Signal</keyword>
<sequence>MKKNIIALSVFSALSATSVAQAETVTLYDYDEATSAYEEAYFTGGLSVSNGRKDDQTAYDFSVGADYDRVFSSPSRDVTTKASVDGSISRAGTAGANKQDNYVAAISGTIDNYFTPGSNGAFWFGNASVRANDAFDDLETTASIGVGYGRVVNVTPMAKAIRVVEELVQLGVLRNTPAKSVYQQMANIIERESEYRSRYGFNEDYELKWITDILATLQTNISTAGTLKARDVLVDERISQRRYGWKVRAGLGYVGTNFDGLKDKPLLTAGAEYHQPLSNLTQFSNEATVNAIINDGDNGYNFNNAMSLTHEVDDRLDWENSWNLAYTKNTDNGDDVVTNSVASSLIYELNNTLDLTTTLAVQNIDGSSRTLTETENGVTTSYAEDGTDTSLVVGVRYRFK</sequence>
<accession>A0A6S6TPB4</accession>
<name>A0A6S6TPB4_9GAMM</name>
<reference evidence="2" key="1">
    <citation type="submission" date="2020-01" db="EMBL/GenBank/DDBJ databases">
        <authorList>
            <person name="Meier V. D."/>
            <person name="Meier V D."/>
        </authorList>
    </citation>
    <scope>NUCLEOTIDE SEQUENCE</scope>
    <source>
        <strain evidence="2">HLG_WM_MAG_08</strain>
    </source>
</reference>